<reference evidence="6" key="1">
    <citation type="journal article" date="2019" name="Int. J. Syst. Evol. Microbiol.">
        <title>The Global Catalogue of Microorganisms (GCM) 10K type strain sequencing project: providing services to taxonomists for standard genome sequencing and annotation.</title>
        <authorList>
            <consortium name="The Broad Institute Genomics Platform"/>
            <consortium name="The Broad Institute Genome Sequencing Center for Infectious Disease"/>
            <person name="Wu L."/>
            <person name="Ma J."/>
        </authorList>
    </citation>
    <scope>NUCLEOTIDE SEQUENCE [LARGE SCALE GENOMIC DNA]</scope>
    <source>
        <strain evidence="6">CCUG 53903</strain>
    </source>
</reference>
<keyword evidence="3" id="KW-0804">Transcription</keyword>
<dbReference type="RefSeq" id="WP_379524033.1">
    <property type="nucleotide sequence ID" value="NZ_JBHSPA010000113.1"/>
</dbReference>
<dbReference type="Pfam" id="PF07729">
    <property type="entry name" value="FCD"/>
    <property type="match status" value="1"/>
</dbReference>
<organism evidence="5 6">
    <name type="scientific">Nonomuraea insulae</name>
    <dbReference type="NCBI Taxonomy" id="1616787"/>
    <lineage>
        <taxon>Bacteria</taxon>
        <taxon>Bacillati</taxon>
        <taxon>Actinomycetota</taxon>
        <taxon>Actinomycetes</taxon>
        <taxon>Streptosporangiales</taxon>
        <taxon>Streptosporangiaceae</taxon>
        <taxon>Nonomuraea</taxon>
    </lineage>
</organism>
<dbReference type="SUPFAM" id="SSF48008">
    <property type="entry name" value="GntR ligand-binding domain-like"/>
    <property type="match status" value="1"/>
</dbReference>
<keyword evidence="6" id="KW-1185">Reference proteome</keyword>
<evidence type="ECO:0000256" key="2">
    <source>
        <dbReference type="ARBA" id="ARBA00023125"/>
    </source>
</evidence>
<dbReference type="InterPro" id="IPR008920">
    <property type="entry name" value="TF_FadR/GntR_C"/>
</dbReference>
<evidence type="ECO:0000259" key="4">
    <source>
        <dbReference type="Pfam" id="PF07729"/>
    </source>
</evidence>
<accession>A0ABW1D967</accession>
<keyword evidence="1" id="KW-0805">Transcription regulation</keyword>
<dbReference type="Gene3D" id="1.20.120.530">
    <property type="entry name" value="GntR ligand-binding domain-like"/>
    <property type="match status" value="1"/>
</dbReference>
<evidence type="ECO:0000256" key="3">
    <source>
        <dbReference type="ARBA" id="ARBA00023163"/>
    </source>
</evidence>
<gene>
    <name evidence="5" type="ORF">ACFPZ3_63180</name>
</gene>
<dbReference type="EMBL" id="JBHSPA010000113">
    <property type="protein sequence ID" value="MFC5834620.1"/>
    <property type="molecule type" value="Genomic_DNA"/>
</dbReference>
<dbReference type="Proteomes" id="UP001596058">
    <property type="component" value="Unassembled WGS sequence"/>
</dbReference>
<proteinExistence type="predicted"/>
<name>A0ABW1D967_9ACTN</name>
<keyword evidence="2" id="KW-0238">DNA-binding</keyword>
<evidence type="ECO:0000256" key="1">
    <source>
        <dbReference type="ARBA" id="ARBA00023015"/>
    </source>
</evidence>
<feature type="domain" description="GntR C-terminal" evidence="4">
    <location>
        <begin position="13"/>
        <end position="52"/>
    </location>
</feature>
<evidence type="ECO:0000313" key="5">
    <source>
        <dbReference type="EMBL" id="MFC5834620.1"/>
    </source>
</evidence>
<protein>
    <submittedName>
        <fullName evidence="5">FCD domain-containing protein</fullName>
    </submittedName>
</protein>
<sequence length="61" mass="6648">SVRNSFPVPAEASLWLDATQVQIQLAAHEGILAALESGDAEAAEHIMIDHVRRAGAYRRHT</sequence>
<evidence type="ECO:0000313" key="6">
    <source>
        <dbReference type="Proteomes" id="UP001596058"/>
    </source>
</evidence>
<comment type="caution">
    <text evidence="5">The sequence shown here is derived from an EMBL/GenBank/DDBJ whole genome shotgun (WGS) entry which is preliminary data.</text>
</comment>
<feature type="non-terminal residue" evidence="5">
    <location>
        <position position="1"/>
    </location>
</feature>
<dbReference type="InterPro" id="IPR011711">
    <property type="entry name" value="GntR_C"/>
</dbReference>